<feature type="compositionally biased region" description="Pro residues" evidence="4">
    <location>
        <begin position="520"/>
        <end position="541"/>
    </location>
</feature>
<protein>
    <submittedName>
        <fullName evidence="8">SdrD B-like protein</fullName>
    </submittedName>
</protein>
<sequence>MSRLGASSRLAAAIALWVGVVATPAWAAGPPPAGETTTTATTPTATTDEPTTTATTTATAAPTTVTDEPTGTPAGEPTSTTVTGQPTAEEPTHPTGSGVPFDLRVTAAFERPAYRADEDITVRATVTNNGTGVAEGVQVSARGDFSSDYWPEFGYQGVRLDAGASASGTLVGRVTTVADSLSLVVSTRASGGEDANPADDAVTITVPITVVRGGMTGRVYRDTDLDGVSDPGEDASGVEVTAAGGSPFREYRTTTTSQGRFSFEDLPLGAYSVRTQPDDDWFYPYTQVDVGEAASPELVVRGIQWLERVVAASVSFDRQTYRPGETAVLTISLTNSGATRSGIAASWSTEGGTPHLDLGELRDWRPGATLPTGETRVFTVPVPIDGGMADTGYLRVHLTFSSPLLFSGSFSRSAVLRVPGARAPRVVGLLAKQRGAQGGPLIGDPVPNTVVYLRDQVGGAVLVRATTDAAGRFEFTDVPVGLHDFGVVGPWRLLTGREFAVRASDTPDLVRHVVLVAPGPDQPDPGQPGPVPPAPEPPATGPRPGEPDALAATGADVLWSLVAGLLTLAAGAGAVFAARRRLT</sequence>
<comment type="caution">
    <text evidence="8">The sequence shown here is derived from an EMBL/GenBank/DDBJ whole genome shotgun (WGS) entry which is preliminary data.</text>
</comment>
<dbReference type="RefSeq" id="WP_147459212.1">
    <property type="nucleotide sequence ID" value="NZ_JBIUBA010000002.1"/>
</dbReference>
<dbReference type="OrthoDB" id="3694469at2"/>
<evidence type="ECO:0000256" key="5">
    <source>
        <dbReference type="SAM" id="Phobius"/>
    </source>
</evidence>
<feature type="compositionally biased region" description="Low complexity" evidence="4">
    <location>
        <begin position="29"/>
        <end position="70"/>
    </location>
</feature>
<feature type="chain" id="PRO_5019856915" evidence="6">
    <location>
        <begin position="28"/>
        <end position="583"/>
    </location>
</feature>
<dbReference type="Gene3D" id="2.60.40.10">
    <property type="entry name" value="Immunoglobulins"/>
    <property type="match status" value="2"/>
</dbReference>
<comment type="subcellular location">
    <subcellularLocation>
        <location evidence="1">Secreted</location>
    </subcellularLocation>
</comment>
<evidence type="ECO:0000313" key="8">
    <source>
        <dbReference type="EMBL" id="RKT69232.1"/>
    </source>
</evidence>
<evidence type="ECO:0000313" key="9">
    <source>
        <dbReference type="Proteomes" id="UP000272729"/>
    </source>
</evidence>
<evidence type="ECO:0000256" key="6">
    <source>
        <dbReference type="SAM" id="SignalP"/>
    </source>
</evidence>
<evidence type="ECO:0000256" key="1">
    <source>
        <dbReference type="ARBA" id="ARBA00004613"/>
    </source>
</evidence>
<gene>
    <name evidence="8" type="ORF">DFJ66_2429</name>
</gene>
<dbReference type="AlphaFoldDB" id="A0A495X5J0"/>
<evidence type="ECO:0000256" key="2">
    <source>
        <dbReference type="ARBA" id="ARBA00022525"/>
    </source>
</evidence>
<reference evidence="8 9" key="1">
    <citation type="submission" date="2018-10" db="EMBL/GenBank/DDBJ databases">
        <title>Sequencing the genomes of 1000 actinobacteria strains.</title>
        <authorList>
            <person name="Klenk H.-P."/>
        </authorList>
    </citation>
    <scope>NUCLEOTIDE SEQUENCE [LARGE SCALE GENOMIC DNA]</scope>
    <source>
        <strain evidence="8 9">DSM 43911</strain>
    </source>
</reference>
<feature type="signal peptide" evidence="6">
    <location>
        <begin position="1"/>
        <end position="27"/>
    </location>
</feature>
<organism evidence="8 9">
    <name type="scientific">Saccharothrix variisporea</name>
    <dbReference type="NCBI Taxonomy" id="543527"/>
    <lineage>
        <taxon>Bacteria</taxon>
        <taxon>Bacillati</taxon>
        <taxon>Actinomycetota</taxon>
        <taxon>Actinomycetes</taxon>
        <taxon>Pseudonocardiales</taxon>
        <taxon>Pseudonocardiaceae</taxon>
        <taxon>Saccharothrix</taxon>
    </lineage>
</organism>
<dbReference type="Proteomes" id="UP000272729">
    <property type="component" value="Unassembled WGS sequence"/>
</dbReference>
<keyword evidence="2" id="KW-0964">Secreted</keyword>
<keyword evidence="5" id="KW-1133">Transmembrane helix</keyword>
<evidence type="ECO:0000256" key="3">
    <source>
        <dbReference type="ARBA" id="ARBA00022729"/>
    </source>
</evidence>
<dbReference type="SUPFAM" id="SSF49478">
    <property type="entry name" value="Cna protein B-type domain"/>
    <property type="match status" value="1"/>
</dbReference>
<feature type="domain" description="SD-repeat containing protein B" evidence="7">
    <location>
        <begin position="218"/>
        <end position="291"/>
    </location>
</feature>
<dbReference type="SUPFAM" id="SSF117074">
    <property type="entry name" value="Hypothetical protein PA1324"/>
    <property type="match status" value="1"/>
</dbReference>
<keyword evidence="3 6" id="KW-0732">Signal</keyword>
<evidence type="ECO:0000256" key="4">
    <source>
        <dbReference type="SAM" id="MobiDB-lite"/>
    </source>
</evidence>
<dbReference type="InterPro" id="IPR013783">
    <property type="entry name" value="Ig-like_fold"/>
</dbReference>
<keyword evidence="9" id="KW-1185">Reference proteome</keyword>
<name>A0A495X5J0_9PSEU</name>
<keyword evidence="5" id="KW-0812">Transmembrane</keyword>
<keyword evidence="5" id="KW-0472">Membrane</keyword>
<dbReference type="Pfam" id="PF17210">
    <property type="entry name" value="SdrD_B"/>
    <property type="match status" value="1"/>
</dbReference>
<accession>A0A495X5J0</accession>
<dbReference type="EMBL" id="RBXR01000001">
    <property type="protein sequence ID" value="RKT69232.1"/>
    <property type="molecule type" value="Genomic_DNA"/>
</dbReference>
<feature type="transmembrane region" description="Helical" evidence="5">
    <location>
        <begin position="557"/>
        <end position="578"/>
    </location>
</feature>
<proteinExistence type="predicted"/>
<evidence type="ECO:0000259" key="7">
    <source>
        <dbReference type="Pfam" id="PF17210"/>
    </source>
</evidence>
<dbReference type="GO" id="GO:0005576">
    <property type="term" value="C:extracellular region"/>
    <property type="evidence" value="ECO:0007669"/>
    <property type="project" value="UniProtKB-SubCell"/>
</dbReference>
<feature type="compositionally biased region" description="Polar residues" evidence="4">
    <location>
        <begin position="77"/>
        <end position="86"/>
    </location>
</feature>
<dbReference type="InterPro" id="IPR033764">
    <property type="entry name" value="Sdr_B"/>
</dbReference>
<dbReference type="GO" id="GO:0005975">
    <property type="term" value="P:carbohydrate metabolic process"/>
    <property type="evidence" value="ECO:0007669"/>
    <property type="project" value="UniProtKB-ARBA"/>
</dbReference>
<feature type="region of interest" description="Disordered" evidence="4">
    <location>
        <begin position="29"/>
        <end position="100"/>
    </location>
</feature>
<feature type="region of interest" description="Disordered" evidence="4">
    <location>
        <begin position="517"/>
        <end position="550"/>
    </location>
</feature>